<dbReference type="Pfam" id="PF17851">
    <property type="entry name" value="GH43_C2"/>
    <property type="match status" value="1"/>
</dbReference>
<dbReference type="AlphaFoldDB" id="A0A9D2PTG1"/>
<dbReference type="InterPro" id="IPR041542">
    <property type="entry name" value="GH43_C2"/>
</dbReference>
<evidence type="ECO:0000256" key="1">
    <source>
        <dbReference type="ARBA" id="ARBA00009865"/>
    </source>
</evidence>
<gene>
    <name evidence="8" type="ORF">H9931_03460</name>
</gene>
<organism evidence="8 9">
    <name type="scientific">Candidatus Enterocloster excrementigallinarum</name>
    <dbReference type="NCBI Taxonomy" id="2838558"/>
    <lineage>
        <taxon>Bacteria</taxon>
        <taxon>Bacillati</taxon>
        <taxon>Bacillota</taxon>
        <taxon>Clostridia</taxon>
        <taxon>Lachnospirales</taxon>
        <taxon>Lachnospiraceae</taxon>
        <taxon>Enterocloster</taxon>
    </lineage>
</organism>
<dbReference type="EMBL" id="DWWB01000015">
    <property type="protein sequence ID" value="HJC65765.1"/>
    <property type="molecule type" value="Genomic_DNA"/>
</dbReference>
<feature type="site" description="Important for catalytic activity, responsible for pKa modulation of the active site Glu and correct orientation of both the proton donor and substrate" evidence="5">
    <location>
        <position position="121"/>
    </location>
</feature>
<evidence type="ECO:0000313" key="9">
    <source>
        <dbReference type="Proteomes" id="UP000823863"/>
    </source>
</evidence>
<dbReference type="GO" id="GO:0004553">
    <property type="term" value="F:hydrolase activity, hydrolyzing O-glycosyl compounds"/>
    <property type="evidence" value="ECO:0007669"/>
    <property type="project" value="InterPro"/>
</dbReference>
<accession>A0A9D2PTG1</accession>
<reference evidence="8" key="1">
    <citation type="journal article" date="2021" name="PeerJ">
        <title>Extensive microbial diversity within the chicken gut microbiome revealed by metagenomics and culture.</title>
        <authorList>
            <person name="Gilroy R."/>
            <person name="Ravi A."/>
            <person name="Getino M."/>
            <person name="Pursley I."/>
            <person name="Horton D.L."/>
            <person name="Alikhan N.F."/>
            <person name="Baker D."/>
            <person name="Gharbi K."/>
            <person name="Hall N."/>
            <person name="Watson M."/>
            <person name="Adriaenssens E.M."/>
            <person name="Foster-Nyarko E."/>
            <person name="Jarju S."/>
            <person name="Secka A."/>
            <person name="Antonio M."/>
            <person name="Oren A."/>
            <person name="Chaudhuri R.R."/>
            <person name="La Ragione R."/>
            <person name="Hildebrand F."/>
            <person name="Pallen M.J."/>
        </authorList>
    </citation>
    <scope>NUCLEOTIDE SEQUENCE</scope>
    <source>
        <strain evidence="8">CHK198-12963</strain>
    </source>
</reference>
<dbReference type="SUPFAM" id="SSF75005">
    <property type="entry name" value="Arabinanase/levansucrase/invertase"/>
    <property type="match status" value="1"/>
</dbReference>
<evidence type="ECO:0000259" key="7">
    <source>
        <dbReference type="Pfam" id="PF17851"/>
    </source>
</evidence>
<dbReference type="PANTHER" id="PTHR42812:SF12">
    <property type="entry name" value="BETA-XYLOSIDASE-RELATED"/>
    <property type="match status" value="1"/>
</dbReference>
<dbReference type="InterPro" id="IPR013320">
    <property type="entry name" value="ConA-like_dom_sf"/>
</dbReference>
<dbReference type="CDD" id="cd09001">
    <property type="entry name" value="GH43_FsAxh1-like"/>
    <property type="match status" value="1"/>
</dbReference>
<reference evidence="8" key="2">
    <citation type="submission" date="2021-04" db="EMBL/GenBank/DDBJ databases">
        <authorList>
            <person name="Gilroy R."/>
        </authorList>
    </citation>
    <scope>NUCLEOTIDE SEQUENCE</scope>
    <source>
        <strain evidence="8">CHK198-12963</strain>
    </source>
</reference>
<evidence type="ECO:0000256" key="4">
    <source>
        <dbReference type="PIRSR" id="PIRSR606710-1"/>
    </source>
</evidence>
<dbReference type="Gene3D" id="2.115.10.20">
    <property type="entry name" value="Glycosyl hydrolase domain, family 43"/>
    <property type="match status" value="1"/>
</dbReference>
<protein>
    <submittedName>
        <fullName evidence="8">Glycoside hydrolase 43 family protein</fullName>
    </submittedName>
</protein>
<dbReference type="Gene3D" id="2.60.120.200">
    <property type="match status" value="1"/>
</dbReference>
<comment type="similarity">
    <text evidence="1 6">Belongs to the glycosyl hydrolase 43 family.</text>
</comment>
<comment type="caution">
    <text evidence="8">The sequence shown here is derived from an EMBL/GenBank/DDBJ whole genome shotgun (WGS) entry which is preliminary data.</text>
</comment>
<dbReference type="SUPFAM" id="SSF49899">
    <property type="entry name" value="Concanavalin A-like lectins/glucanases"/>
    <property type="match status" value="1"/>
</dbReference>
<dbReference type="PANTHER" id="PTHR42812">
    <property type="entry name" value="BETA-XYLOSIDASE"/>
    <property type="match status" value="1"/>
</dbReference>
<keyword evidence="3 6" id="KW-0326">Glycosidase</keyword>
<feature type="active site" description="Proton acceptor" evidence="4">
    <location>
        <position position="15"/>
    </location>
</feature>
<evidence type="ECO:0000256" key="2">
    <source>
        <dbReference type="ARBA" id="ARBA00022801"/>
    </source>
</evidence>
<sequence length="504" mass="57548">METYRNPILYADYSDPDVIRVGEDFYMVASSFTYFPGVPLLHSRDLVHWELINYCVTSLPFEKYQRPSHGSGTWAPSIRYHQGEFFVFIPLPDEGIYVARGRDPRGTFEGNLLCESKGWIDPCPFWDEDGRAYMIFAFARSRCGIKHRLALVEMDGDCRRLLGKPKVIFDGTQMAPTSEGPKMYKKDGWYYVLMPSGGVATGWQSALRSKNIWGPYEYKIVMHQGNTPVNGPHQGGWVDTPDGRDWFIHFQDVGALGRITHLQPMCWNGGWPVIGREENGDGIAEPVEEWEIPAAGQPRYQIPESDDFTGKTLGLQWQWQANPRKDFFELGEEGLSLFCLANESRENLLWYAPNLLTQIPQHPAFKATARIRLDWKEEGDLAALGMTGQRYAYLALKRGREGNLLCLYQGTVLKKEYEGEAEEACIWQQPWKNSEAWLRLIMEEDGTFRFACSENGKEFAEIPGAFPLTKGTWTGAKLCLWSCSRENQPSEGRGIFRCIHIEDI</sequence>
<name>A0A9D2PTG1_9FIRM</name>
<evidence type="ECO:0000313" key="8">
    <source>
        <dbReference type="EMBL" id="HJC65765.1"/>
    </source>
</evidence>
<evidence type="ECO:0000256" key="6">
    <source>
        <dbReference type="RuleBase" id="RU361187"/>
    </source>
</evidence>
<proteinExistence type="inferred from homology"/>
<evidence type="ECO:0000256" key="3">
    <source>
        <dbReference type="ARBA" id="ARBA00023295"/>
    </source>
</evidence>
<dbReference type="Proteomes" id="UP000823863">
    <property type="component" value="Unassembled WGS sequence"/>
</dbReference>
<dbReference type="InterPro" id="IPR051795">
    <property type="entry name" value="Glycosyl_Hydrlase_43"/>
</dbReference>
<dbReference type="GO" id="GO:0005975">
    <property type="term" value="P:carbohydrate metabolic process"/>
    <property type="evidence" value="ECO:0007669"/>
    <property type="project" value="InterPro"/>
</dbReference>
<keyword evidence="2 6" id="KW-0378">Hydrolase</keyword>
<feature type="active site" description="Proton donor" evidence="4">
    <location>
        <position position="179"/>
    </location>
</feature>
<feature type="domain" description="Beta-xylosidase C-terminal Concanavalin A-like" evidence="7">
    <location>
        <begin position="305"/>
        <end position="488"/>
    </location>
</feature>
<dbReference type="InterPro" id="IPR006710">
    <property type="entry name" value="Glyco_hydro_43"/>
</dbReference>
<evidence type="ECO:0000256" key="5">
    <source>
        <dbReference type="PIRSR" id="PIRSR606710-2"/>
    </source>
</evidence>
<dbReference type="InterPro" id="IPR023296">
    <property type="entry name" value="Glyco_hydro_beta-prop_sf"/>
</dbReference>
<dbReference type="Pfam" id="PF04616">
    <property type="entry name" value="Glyco_hydro_43"/>
    <property type="match status" value="1"/>
</dbReference>